<dbReference type="AlphaFoldDB" id="A0ABD1KMR1"/>
<feature type="transmembrane region" description="Helical" evidence="9">
    <location>
        <begin position="88"/>
        <end position="108"/>
    </location>
</feature>
<keyword evidence="6 8" id="KW-0675">Receptor</keyword>
<evidence type="ECO:0000256" key="3">
    <source>
        <dbReference type="ARBA" id="ARBA00022989"/>
    </source>
</evidence>
<dbReference type="SUPFAM" id="SSF81321">
    <property type="entry name" value="Family A G protein-coupled receptor-like"/>
    <property type="match status" value="1"/>
</dbReference>
<accession>A0ABD1KMR1</accession>
<feature type="transmembrane region" description="Helical" evidence="9">
    <location>
        <begin position="257"/>
        <end position="281"/>
    </location>
</feature>
<dbReference type="Pfam" id="PF00001">
    <property type="entry name" value="7tm_1"/>
    <property type="match status" value="1"/>
</dbReference>
<dbReference type="PROSITE" id="PS50262">
    <property type="entry name" value="G_PROTEIN_RECEP_F1_2"/>
    <property type="match status" value="1"/>
</dbReference>
<dbReference type="InterPro" id="IPR051893">
    <property type="entry name" value="HCARs"/>
</dbReference>
<dbReference type="EMBL" id="JBHFQA010000004">
    <property type="protein sequence ID" value="KAL2100477.1"/>
    <property type="molecule type" value="Genomic_DNA"/>
</dbReference>
<evidence type="ECO:0000256" key="2">
    <source>
        <dbReference type="ARBA" id="ARBA00022692"/>
    </source>
</evidence>
<protein>
    <recommendedName>
        <fullName evidence="10">G-protein coupled receptors family 1 profile domain-containing protein</fullName>
    </recommendedName>
</protein>
<evidence type="ECO:0000256" key="4">
    <source>
        <dbReference type="ARBA" id="ARBA00023040"/>
    </source>
</evidence>
<evidence type="ECO:0000256" key="6">
    <source>
        <dbReference type="ARBA" id="ARBA00023170"/>
    </source>
</evidence>
<evidence type="ECO:0000313" key="11">
    <source>
        <dbReference type="EMBL" id="KAL2100477.1"/>
    </source>
</evidence>
<feature type="domain" description="G-protein coupled receptors family 1 profile" evidence="10">
    <location>
        <begin position="68"/>
        <end position="320"/>
    </location>
</feature>
<evidence type="ECO:0000256" key="9">
    <source>
        <dbReference type="SAM" id="Phobius"/>
    </source>
</evidence>
<feature type="transmembrane region" description="Helical" evidence="9">
    <location>
        <begin position="163"/>
        <end position="186"/>
    </location>
</feature>
<keyword evidence="4 8" id="KW-0297">G-protein coupled receptor</keyword>
<feature type="transmembrane region" description="Helical" evidence="9">
    <location>
        <begin position="128"/>
        <end position="151"/>
    </location>
</feature>
<name>A0ABD1KMR1_9TELE</name>
<evidence type="ECO:0000256" key="8">
    <source>
        <dbReference type="RuleBase" id="RU000688"/>
    </source>
</evidence>
<evidence type="ECO:0000259" key="10">
    <source>
        <dbReference type="PROSITE" id="PS50262"/>
    </source>
</evidence>
<comment type="caution">
    <text evidence="11">The sequence shown here is derived from an EMBL/GenBank/DDBJ whole genome shotgun (WGS) entry which is preliminary data.</text>
</comment>
<dbReference type="InterPro" id="IPR017452">
    <property type="entry name" value="GPCR_Rhodpsn_7TM"/>
</dbReference>
<keyword evidence="2 8" id="KW-0812">Transmembrane</keyword>
<keyword evidence="3 9" id="KW-1133">Transmembrane helix</keyword>
<dbReference type="GO" id="GO:0016020">
    <property type="term" value="C:membrane"/>
    <property type="evidence" value="ECO:0007669"/>
    <property type="project" value="UniProtKB-SubCell"/>
</dbReference>
<dbReference type="PANTHER" id="PTHR46048">
    <property type="entry name" value="HYDROXYCARBOXYLIC ACID RECEPTOR 2"/>
    <property type="match status" value="1"/>
</dbReference>
<evidence type="ECO:0000256" key="5">
    <source>
        <dbReference type="ARBA" id="ARBA00023136"/>
    </source>
</evidence>
<evidence type="ECO:0000256" key="1">
    <source>
        <dbReference type="ARBA" id="ARBA00004141"/>
    </source>
</evidence>
<feature type="transmembrane region" description="Helical" evidence="9">
    <location>
        <begin position="219"/>
        <end position="245"/>
    </location>
</feature>
<comment type="similarity">
    <text evidence="8">Belongs to the G-protein coupled receptor 1 family.</text>
</comment>
<feature type="transmembrane region" description="Helical" evidence="9">
    <location>
        <begin position="301"/>
        <end position="322"/>
    </location>
</feature>
<dbReference type="PRINTS" id="PR00237">
    <property type="entry name" value="GPCRRHODOPSN"/>
</dbReference>
<proteinExistence type="inferred from homology"/>
<sequence length="363" mass="41061">MRAGYGFTVLSRLSTRCPNHIKIFRYLPMMENSSATSSRGECCVFSTPILAHVMAPVLIVEFLLGFVSNMLALWMFSFHTEAWKSHSIYLAHLTVSDAVVMLCLPFRAAYYVRGWDWIYGDAFCRFVLFMLATCRAAGIVFLTAVAVDRYFKIIHPQCRINRVGLRFINGICCGLWVFIVAMNVYLLTGNHFLYQGANLQCETFTVCMGFTLLHTWPDIFFVLQFVIPAAIVCFCTCSIIAHLRTNAVNNRSRISRAVYFVMTVALVFITCFLPSAVSRMAVWVLKARYDRCSHFQGASVAFYYLISLTYFNSVLNPALYYFSSPAFDGTIHKLFCKLCRKEAVRTQETQNNTGNATGAEGGN</sequence>
<comment type="subcellular location">
    <subcellularLocation>
        <location evidence="1">Membrane</location>
        <topology evidence="1">Multi-pass membrane protein</topology>
    </subcellularLocation>
</comment>
<dbReference type="PROSITE" id="PS00237">
    <property type="entry name" value="G_PROTEIN_RECEP_F1_1"/>
    <property type="match status" value="1"/>
</dbReference>
<evidence type="ECO:0000256" key="7">
    <source>
        <dbReference type="ARBA" id="ARBA00023224"/>
    </source>
</evidence>
<feature type="transmembrane region" description="Helical" evidence="9">
    <location>
        <begin position="54"/>
        <end position="76"/>
    </location>
</feature>
<gene>
    <name evidence="11" type="ORF">ACEWY4_004871</name>
</gene>
<keyword evidence="12" id="KW-1185">Reference proteome</keyword>
<dbReference type="GO" id="GO:0004930">
    <property type="term" value="F:G protein-coupled receptor activity"/>
    <property type="evidence" value="ECO:0007669"/>
    <property type="project" value="UniProtKB-KW"/>
</dbReference>
<evidence type="ECO:0000313" key="12">
    <source>
        <dbReference type="Proteomes" id="UP001591681"/>
    </source>
</evidence>
<keyword evidence="7 8" id="KW-0807">Transducer</keyword>
<dbReference type="PANTHER" id="PTHR46048:SF7">
    <property type="entry name" value="12-(S)-HYDROXY-5,8,10,14-EICOSATETRAENOIC ACID RECEPTOR"/>
    <property type="match status" value="1"/>
</dbReference>
<dbReference type="InterPro" id="IPR000276">
    <property type="entry name" value="GPCR_Rhodpsn"/>
</dbReference>
<dbReference type="Gene3D" id="1.20.1070.10">
    <property type="entry name" value="Rhodopsin 7-helix transmembrane proteins"/>
    <property type="match status" value="1"/>
</dbReference>
<keyword evidence="5 9" id="KW-0472">Membrane</keyword>
<organism evidence="11 12">
    <name type="scientific">Coilia grayii</name>
    <name type="common">Gray's grenadier anchovy</name>
    <dbReference type="NCBI Taxonomy" id="363190"/>
    <lineage>
        <taxon>Eukaryota</taxon>
        <taxon>Metazoa</taxon>
        <taxon>Chordata</taxon>
        <taxon>Craniata</taxon>
        <taxon>Vertebrata</taxon>
        <taxon>Euteleostomi</taxon>
        <taxon>Actinopterygii</taxon>
        <taxon>Neopterygii</taxon>
        <taxon>Teleostei</taxon>
        <taxon>Clupei</taxon>
        <taxon>Clupeiformes</taxon>
        <taxon>Clupeoidei</taxon>
        <taxon>Engraulidae</taxon>
        <taxon>Coilinae</taxon>
        <taxon>Coilia</taxon>
    </lineage>
</organism>
<dbReference type="Proteomes" id="UP001591681">
    <property type="component" value="Unassembled WGS sequence"/>
</dbReference>
<reference evidence="11 12" key="1">
    <citation type="submission" date="2024-09" db="EMBL/GenBank/DDBJ databases">
        <title>A chromosome-level genome assembly of Gray's grenadier anchovy, Coilia grayii.</title>
        <authorList>
            <person name="Fu Z."/>
        </authorList>
    </citation>
    <scope>NUCLEOTIDE SEQUENCE [LARGE SCALE GENOMIC DNA]</scope>
    <source>
        <strain evidence="11">G4</strain>
        <tissue evidence="11">Muscle</tissue>
    </source>
</reference>